<dbReference type="Proteomes" id="UP001065613">
    <property type="component" value="Chromosome"/>
</dbReference>
<evidence type="ECO:0000313" key="1">
    <source>
        <dbReference type="EMBL" id="UXE61381.1"/>
    </source>
</evidence>
<proteinExistence type="predicted"/>
<reference evidence="1" key="1">
    <citation type="submission" date="2021-04" db="EMBL/GenBank/DDBJ databases">
        <title>Genome sequence of Woronichinia naegeliana from Washington state freshwater lake bloom.</title>
        <authorList>
            <person name="Dreher T.W."/>
        </authorList>
    </citation>
    <scope>NUCLEOTIDE SEQUENCE</scope>
    <source>
        <strain evidence="1">WA131</strain>
    </source>
</reference>
<gene>
    <name evidence="1" type="ORF">KA717_39635</name>
</gene>
<protein>
    <submittedName>
        <fullName evidence="1">Uncharacterized protein</fullName>
    </submittedName>
</protein>
<sequence>MSNQLKYGDKITVTMTPGLELDIAEILKKWVVHLSQQKDIDLDREQFQTMKEIIRTLAISGDVQSGT</sequence>
<dbReference type="KEGG" id="wna:KA717_39635"/>
<name>A0A977KWU2_9CYAN</name>
<dbReference type="AlphaFoldDB" id="A0A977KWU2"/>
<dbReference type="EMBL" id="CP073041">
    <property type="protein sequence ID" value="UXE61381.1"/>
    <property type="molecule type" value="Genomic_DNA"/>
</dbReference>
<organism evidence="1">
    <name type="scientific">Woronichinia naegeliana WA131</name>
    <dbReference type="NCBI Taxonomy" id="2824559"/>
    <lineage>
        <taxon>Bacteria</taxon>
        <taxon>Bacillati</taxon>
        <taxon>Cyanobacteriota</taxon>
        <taxon>Cyanophyceae</taxon>
        <taxon>Synechococcales</taxon>
        <taxon>Coelosphaeriaceae</taxon>
        <taxon>Woronichinia</taxon>
    </lineage>
</organism>
<accession>A0A977KWU2</accession>